<evidence type="ECO:0000313" key="2">
    <source>
        <dbReference type="Proteomes" id="UP000221165"/>
    </source>
</evidence>
<reference evidence="1 2" key="1">
    <citation type="journal article" date="2017" name="Int. J. Parasitol.">
        <title>The genome of the protozoan parasite Cystoisospora suis and a reverse vaccinology approach to identify vaccine candidates.</title>
        <authorList>
            <person name="Palmieri N."/>
            <person name="Shrestha A."/>
            <person name="Ruttkowski B."/>
            <person name="Beck T."/>
            <person name="Vogl C."/>
            <person name="Tomley F."/>
            <person name="Blake D.P."/>
            <person name="Joachim A."/>
        </authorList>
    </citation>
    <scope>NUCLEOTIDE SEQUENCE [LARGE SCALE GENOMIC DNA]</scope>
    <source>
        <strain evidence="1 2">Wien I</strain>
    </source>
</reference>
<organism evidence="1 2">
    <name type="scientific">Cystoisospora suis</name>
    <dbReference type="NCBI Taxonomy" id="483139"/>
    <lineage>
        <taxon>Eukaryota</taxon>
        <taxon>Sar</taxon>
        <taxon>Alveolata</taxon>
        <taxon>Apicomplexa</taxon>
        <taxon>Conoidasida</taxon>
        <taxon>Coccidia</taxon>
        <taxon>Eucoccidiorida</taxon>
        <taxon>Eimeriorina</taxon>
        <taxon>Sarcocystidae</taxon>
        <taxon>Cystoisospora</taxon>
    </lineage>
</organism>
<feature type="non-terminal residue" evidence="1">
    <location>
        <position position="1"/>
    </location>
</feature>
<comment type="caution">
    <text evidence="1">The sequence shown here is derived from an EMBL/GenBank/DDBJ whole genome shotgun (WGS) entry which is preliminary data.</text>
</comment>
<sequence length="45" mass="5382">CIERWRKRSREMLSYVRAFSSLPRGFVSKEREDKCLLSLLSFLTS</sequence>
<gene>
    <name evidence="1" type="ORF">CSUI_005114</name>
</gene>
<dbReference type="GeneID" id="94428504"/>
<accession>A0A2C6KZ43</accession>
<evidence type="ECO:0000313" key="1">
    <source>
        <dbReference type="EMBL" id="PHJ21053.1"/>
    </source>
</evidence>
<keyword evidence="2" id="KW-1185">Reference proteome</keyword>
<dbReference type="VEuPathDB" id="ToxoDB:CSUI_005114"/>
<dbReference type="Proteomes" id="UP000221165">
    <property type="component" value="Unassembled WGS sequence"/>
</dbReference>
<proteinExistence type="predicted"/>
<dbReference type="EMBL" id="MIGC01002460">
    <property type="protein sequence ID" value="PHJ21053.1"/>
    <property type="molecule type" value="Genomic_DNA"/>
</dbReference>
<dbReference type="AlphaFoldDB" id="A0A2C6KZ43"/>
<protein>
    <submittedName>
        <fullName evidence="1">Uncharacterized protein</fullName>
    </submittedName>
</protein>
<name>A0A2C6KZ43_9APIC</name>
<dbReference type="RefSeq" id="XP_067922738.1">
    <property type="nucleotide sequence ID" value="XM_068065293.1"/>
</dbReference>